<dbReference type="Proteomes" id="UP000249417">
    <property type="component" value="Unassembled WGS sequence"/>
</dbReference>
<reference evidence="3 4" key="1">
    <citation type="submission" date="2017-08" db="EMBL/GenBank/DDBJ databases">
        <title>Infants hospitalized years apart are colonized by the same room-sourced microbial strains.</title>
        <authorList>
            <person name="Brooks B."/>
            <person name="Olm M.R."/>
            <person name="Firek B.A."/>
            <person name="Baker R."/>
            <person name="Thomas B.C."/>
            <person name="Morowitz M.J."/>
            <person name="Banfield J.F."/>
        </authorList>
    </citation>
    <scope>NUCLEOTIDE SEQUENCE [LARGE SCALE GENOMIC DNA]</scope>
    <source>
        <strain evidence="3">S2_005_002_R2_29</strain>
    </source>
</reference>
<evidence type="ECO:0008006" key="5">
    <source>
        <dbReference type="Google" id="ProtNLM"/>
    </source>
</evidence>
<sequence>MKHARHDHANDDETSNVHTLPVKKAEPAAEKPAEPDLPHKERRKHIWRNAGIGAVIFLAIALIGARIYLPFWVTDYVNKTLNNIPGYTGSISGVGISLYRGAYTIHDLKLLKKDKGIPVPFIDIKKTDLSLQWGALFDGAVVGDVTLYQPTINFATSKSGATTQTGVETDWTDPIKELMPLDINFVEIHGGKVTYKNFNSSPNIDIFISGMEAKVTNLRNAEDKNVALPSNLVVTGKSIGGGNLRIDGNLNILKKIPDMAIKGKLEAVQLPALNDYSQAFLSIDFNKGKFDLYTDINVKNGQVSGFVKPLLREIDLIDWQNLDPNPLNVLWESVVSIVLEIFSNQSKDQVATQIQLEGSLDSPETNFWSTLNGILRNAFVKAYSNTVKEE</sequence>
<evidence type="ECO:0000256" key="1">
    <source>
        <dbReference type="SAM" id="MobiDB-lite"/>
    </source>
</evidence>
<dbReference type="InterPro" id="IPR008023">
    <property type="entry name" value="DUF748"/>
</dbReference>
<feature type="transmembrane region" description="Helical" evidence="2">
    <location>
        <begin position="50"/>
        <end position="72"/>
    </location>
</feature>
<keyword evidence="2" id="KW-0812">Transmembrane</keyword>
<dbReference type="AlphaFoldDB" id="A0A2W5N8U8"/>
<keyword evidence="2" id="KW-0472">Membrane</keyword>
<gene>
    <name evidence="3" type="ORF">DI551_03760</name>
</gene>
<dbReference type="Pfam" id="PF05359">
    <property type="entry name" value="DUF748"/>
    <property type="match status" value="1"/>
</dbReference>
<keyword evidence="2" id="KW-1133">Transmembrane helix</keyword>
<comment type="caution">
    <text evidence="3">The sequence shown here is derived from an EMBL/GenBank/DDBJ whole genome shotgun (WGS) entry which is preliminary data.</text>
</comment>
<evidence type="ECO:0000256" key="2">
    <source>
        <dbReference type="SAM" id="Phobius"/>
    </source>
</evidence>
<feature type="region of interest" description="Disordered" evidence="1">
    <location>
        <begin position="1"/>
        <end position="40"/>
    </location>
</feature>
<feature type="compositionally biased region" description="Basic and acidic residues" evidence="1">
    <location>
        <begin position="23"/>
        <end position="39"/>
    </location>
</feature>
<name>A0A2W5N8U8_9BACT</name>
<dbReference type="EMBL" id="QFQB01000016">
    <property type="protein sequence ID" value="PZQ47195.1"/>
    <property type="molecule type" value="Genomic_DNA"/>
</dbReference>
<protein>
    <recommendedName>
        <fullName evidence="5">DUF748 domain-containing protein</fullName>
    </recommendedName>
</protein>
<evidence type="ECO:0000313" key="3">
    <source>
        <dbReference type="EMBL" id="PZQ47195.1"/>
    </source>
</evidence>
<accession>A0A2W5N8U8</accession>
<proteinExistence type="predicted"/>
<evidence type="ECO:0000313" key="4">
    <source>
        <dbReference type="Proteomes" id="UP000249417"/>
    </source>
</evidence>
<organism evidence="3 4">
    <name type="scientific">Micavibrio aeruginosavorus</name>
    <dbReference type="NCBI Taxonomy" id="349221"/>
    <lineage>
        <taxon>Bacteria</taxon>
        <taxon>Pseudomonadati</taxon>
        <taxon>Bdellovibrionota</taxon>
        <taxon>Bdellovibrionia</taxon>
        <taxon>Bdellovibrionales</taxon>
        <taxon>Pseudobdellovibrionaceae</taxon>
        <taxon>Micavibrio</taxon>
    </lineage>
</organism>